<dbReference type="Gene3D" id="1.25.10.10">
    <property type="entry name" value="Leucine-rich Repeat Variant"/>
    <property type="match status" value="1"/>
</dbReference>
<keyword evidence="3" id="KW-1185">Reference proteome</keyword>
<dbReference type="PANTHER" id="PTHR10257">
    <property type="entry name" value="SERINE/THREONINE PROTEIN PHOSPHATASE 2A PP2A REGULATORY SUBUNIT B"/>
    <property type="match status" value="1"/>
</dbReference>
<dbReference type="SUPFAM" id="SSF48371">
    <property type="entry name" value="ARM repeat"/>
    <property type="match status" value="1"/>
</dbReference>
<dbReference type="PANTHER" id="PTHR10257:SF3">
    <property type="entry name" value="SERINE_THREONINE-PROTEIN PHOSPHATASE 2A 56 KDA REGULATORY SUBUNIT GAMMA ISOFORM"/>
    <property type="match status" value="1"/>
</dbReference>
<dbReference type="AlphaFoldDB" id="A0A433P6E2"/>
<evidence type="ECO:0000256" key="1">
    <source>
        <dbReference type="SAM" id="MobiDB-lite"/>
    </source>
</evidence>
<accession>A0A433P6E2</accession>
<dbReference type="EMBL" id="RBNJ01031222">
    <property type="protein sequence ID" value="RUS13062.1"/>
    <property type="molecule type" value="Genomic_DNA"/>
</dbReference>
<feature type="compositionally biased region" description="Low complexity" evidence="1">
    <location>
        <begin position="20"/>
        <end position="34"/>
    </location>
</feature>
<proteinExistence type="predicted"/>
<evidence type="ECO:0000313" key="3">
    <source>
        <dbReference type="Proteomes" id="UP000274822"/>
    </source>
</evidence>
<feature type="region of interest" description="Disordered" evidence="1">
    <location>
        <begin position="1"/>
        <end position="122"/>
    </location>
</feature>
<dbReference type="InterPro" id="IPR002554">
    <property type="entry name" value="PP2A_B56"/>
</dbReference>
<dbReference type="Proteomes" id="UP000274822">
    <property type="component" value="Unassembled WGS sequence"/>
</dbReference>
<evidence type="ECO:0000313" key="2">
    <source>
        <dbReference type="EMBL" id="RUS13062.1"/>
    </source>
</evidence>
<dbReference type="GO" id="GO:0007165">
    <property type="term" value="P:signal transduction"/>
    <property type="evidence" value="ECO:0007669"/>
    <property type="project" value="InterPro"/>
</dbReference>
<dbReference type="InterPro" id="IPR016024">
    <property type="entry name" value="ARM-type_fold"/>
</dbReference>
<dbReference type="InterPro" id="IPR011989">
    <property type="entry name" value="ARM-like"/>
</dbReference>
<dbReference type="GO" id="GO:0019888">
    <property type="term" value="F:protein phosphatase regulator activity"/>
    <property type="evidence" value="ECO:0007669"/>
    <property type="project" value="InterPro"/>
</dbReference>
<dbReference type="GO" id="GO:0000159">
    <property type="term" value="C:protein phosphatase type 2A complex"/>
    <property type="evidence" value="ECO:0007669"/>
    <property type="project" value="InterPro"/>
</dbReference>
<sequence length="215" mass="23383">MLGQLSRGSKTPAAEPVKPQSPTTPSPRSSTQSPPQAPKQGRQSSELPPSPAPPSIVVSTAADPNADVSGPQTPSGSVSFAPGTNMKSGERDIPKSGPLNRLKNASKDQIPVSKTPRRQKSSRFVIKEKVDLEKTPNFNEVAAHMRQELFLTKLHQCSVLFDFNDASSELKGKEIKRQSLQEMLEYITNNRGVITEPIYPEVINTVCFSSANRYG</sequence>
<protein>
    <submittedName>
        <fullName evidence="2">Phosphatase 2A regulatory B subunit-domain-containing protein</fullName>
    </submittedName>
</protein>
<gene>
    <name evidence="2" type="ORF">BC938DRAFT_478171</name>
</gene>
<reference evidence="2 3" key="1">
    <citation type="journal article" date="2018" name="New Phytol.">
        <title>Phylogenomics of Endogonaceae and evolution of mycorrhizas within Mucoromycota.</title>
        <authorList>
            <person name="Chang Y."/>
            <person name="Desiro A."/>
            <person name="Na H."/>
            <person name="Sandor L."/>
            <person name="Lipzen A."/>
            <person name="Clum A."/>
            <person name="Barry K."/>
            <person name="Grigoriev I.V."/>
            <person name="Martin F.M."/>
            <person name="Stajich J.E."/>
            <person name="Smith M.E."/>
            <person name="Bonito G."/>
            <person name="Spatafora J.W."/>
        </authorList>
    </citation>
    <scope>NUCLEOTIDE SEQUENCE [LARGE SCALE GENOMIC DNA]</scope>
    <source>
        <strain evidence="2 3">AD002</strain>
    </source>
</reference>
<comment type="caution">
    <text evidence="2">The sequence shown here is derived from an EMBL/GenBank/DDBJ whole genome shotgun (WGS) entry which is preliminary data.</text>
</comment>
<dbReference type="Pfam" id="PF01603">
    <property type="entry name" value="B56"/>
    <property type="match status" value="1"/>
</dbReference>
<organism evidence="2 3">
    <name type="scientific">Jimgerdemannia flammicorona</name>
    <dbReference type="NCBI Taxonomy" id="994334"/>
    <lineage>
        <taxon>Eukaryota</taxon>
        <taxon>Fungi</taxon>
        <taxon>Fungi incertae sedis</taxon>
        <taxon>Mucoromycota</taxon>
        <taxon>Mucoromycotina</taxon>
        <taxon>Endogonomycetes</taxon>
        <taxon>Endogonales</taxon>
        <taxon>Endogonaceae</taxon>
        <taxon>Jimgerdemannia</taxon>
    </lineage>
</organism>
<name>A0A433P6E2_9FUNG</name>